<accession>A0AAD9TME4</accession>
<evidence type="ECO:0000313" key="2">
    <source>
        <dbReference type="EMBL" id="KAK2638769.1"/>
    </source>
</evidence>
<dbReference type="InterPro" id="IPR004242">
    <property type="entry name" value="Transposase_21"/>
</dbReference>
<reference evidence="2" key="1">
    <citation type="journal article" date="2023" name="Plant J.">
        <title>Genome sequences and population genomics provide insights into the demographic history, inbreeding, and mutation load of two 'living fossil' tree species of Dipteronia.</title>
        <authorList>
            <person name="Feng Y."/>
            <person name="Comes H.P."/>
            <person name="Chen J."/>
            <person name="Zhu S."/>
            <person name="Lu R."/>
            <person name="Zhang X."/>
            <person name="Li P."/>
            <person name="Qiu J."/>
            <person name="Olsen K.M."/>
            <person name="Qiu Y."/>
        </authorList>
    </citation>
    <scope>NUCLEOTIDE SEQUENCE</scope>
    <source>
        <strain evidence="2">KIB01</strain>
    </source>
</reference>
<gene>
    <name evidence="2" type="ORF">Ddye_026564</name>
</gene>
<dbReference type="InterPro" id="IPR025312">
    <property type="entry name" value="DUF4216"/>
</dbReference>
<dbReference type="Pfam" id="PF13952">
    <property type="entry name" value="DUF4216"/>
    <property type="match status" value="1"/>
</dbReference>
<comment type="caution">
    <text evidence="2">The sequence shown here is derived from an EMBL/GenBank/DDBJ whole genome shotgun (WGS) entry which is preliminary data.</text>
</comment>
<keyword evidence="3" id="KW-1185">Reference proteome</keyword>
<dbReference type="Proteomes" id="UP001280121">
    <property type="component" value="Unassembled WGS sequence"/>
</dbReference>
<organism evidence="2 3">
    <name type="scientific">Dipteronia dyeriana</name>
    <dbReference type="NCBI Taxonomy" id="168575"/>
    <lineage>
        <taxon>Eukaryota</taxon>
        <taxon>Viridiplantae</taxon>
        <taxon>Streptophyta</taxon>
        <taxon>Embryophyta</taxon>
        <taxon>Tracheophyta</taxon>
        <taxon>Spermatophyta</taxon>
        <taxon>Magnoliopsida</taxon>
        <taxon>eudicotyledons</taxon>
        <taxon>Gunneridae</taxon>
        <taxon>Pentapetalae</taxon>
        <taxon>rosids</taxon>
        <taxon>malvids</taxon>
        <taxon>Sapindales</taxon>
        <taxon>Sapindaceae</taxon>
        <taxon>Hippocastanoideae</taxon>
        <taxon>Acereae</taxon>
        <taxon>Dipteronia</taxon>
    </lineage>
</organism>
<dbReference type="EMBL" id="JANJYI010000008">
    <property type="protein sequence ID" value="KAK2638769.1"/>
    <property type="molecule type" value="Genomic_DNA"/>
</dbReference>
<proteinExistence type="predicted"/>
<feature type="domain" description="DUF4216" evidence="1">
    <location>
        <begin position="235"/>
        <end position="284"/>
    </location>
</feature>
<sequence>MHIKCINGWSDKSCGMLLKFLKDVFPICEKLPTSYYDAKKVVKDLGLHYEKIDVCENNCVIYYKELADAYECPTCSKGPGNDIDVYMRPLIDELKYLLEIGIETFDISTKQNFQMKAAVLWTINDFPAYAYMPGWSTKGKLACPYCASKTGENKISGMKTHDCHVFFERLLQLIVREMLPRHVSDAVIELCIHNLDEIHRLEFVGWFNRRITQLYKEGQVCKHMLSLARGPENREGRGYKRDRYGIVTVNIKLKLNTRDTFVLACQANQVYYTKGLLDNTWNAVNEIKPRNLYEIPIDGEPYQEVTQFNSTNVNQEGNENEEDEIDWSRVEADVMIVE</sequence>
<dbReference type="Pfam" id="PF02992">
    <property type="entry name" value="Transposase_21"/>
    <property type="match status" value="1"/>
</dbReference>
<dbReference type="PANTHER" id="PTHR10775">
    <property type="entry name" value="OS08G0208400 PROTEIN"/>
    <property type="match status" value="1"/>
</dbReference>
<protein>
    <recommendedName>
        <fullName evidence="1">DUF4216 domain-containing protein</fullName>
    </recommendedName>
</protein>
<evidence type="ECO:0000313" key="3">
    <source>
        <dbReference type="Proteomes" id="UP001280121"/>
    </source>
</evidence>
<dbReference type="PANTHER" id="PTHR10775:SF182">
    <property type="entry name" value="TRANSPOSON, EN_SPM-LIKE, TRANSPOSASE-ASSOCIATED DOMAIN PROTEIN-RELATED"/>
    <property type="match status" value="1"/>
</dbReference>
<name>A0AAD9TME4_9ROSI</name>
<dbReference type="AlphaFoldDB" id="A0AAD9TME4"/>
<evidence type="ECO:0000259" key="1">
    <source>
        <dbReference type="Pfam" id="PF13952"/>
    </source>
</evidence>